<evidence type="ECO:0000313" key="3">
    <source>
        <dbReference type="EMBL" id="AOP34148.1"/>
    </source>
</evidence>
<evidence type="ECO:0000313" key="4">
    <source>
        <dbReference type="Proteomes" id="UP000094197"/>
    </source>
</evidence>
<dbReference type="OrthoDB" id="337172at2"/>
<keyword evidence="4" id="KW-1185">Reference proteome</keyword>
<keyword evidence="2" id="KW-0472">Membrane</keyword>
<feature type="transmembrane region" description="Helical" evidence="2">
    <location>
        <begin position="12"/>
        <end position="38"/>
    </location>
</feature>
<keyword evidence="2" id="KW-1133">Transmembrane helix</keyword>
<dbReference type="Pfam" id="PF07963">
    <property type="entry name" value="N_methyl"/>
    <property type="match status" value="1"/>
</dbReference>
<dbReference type="SUPFAM" id="SSF54523">
    <property type="entry name" value="Pili subunits"/>
    <property type="match status" value="1"/>
</dbReference>
<evidence type="ECO:0000256" key="1">
    <source>
        <dbReference type="SAM" id="MobiDB-lite"/>
    </source>
</evidence>
<proteinExistence type="predicted"/>
<dbReference type="Proteomes" id="UP000094197">
    <property type="component" value="Chromosome 1"/>
</dbReference>
<dbReference type="AlphaFoldDB" id="A0A1D7UX37"/>
<dbReference type="KEGG" id="laj:A0128_10000"/>
<gene>
    <name evidence="3" type="ORF">A0128_10000</name>
</gene>
<reference evidence="3 4" key="1">
    <citation type="submission" date="2016-04" db="EMBL/GenBank/DDBJ databases">
        <title>Complete genome seqeunce of Leptospira alstonii serovar Room22.</title>
        <authorList>
            <person name="Nally J.E."/>
            <person name="Bayles D.O."/>
            <person name="Hurley D."/>
            <person name="Fanning S."/>
            <person name="McMahon B.J."/>
            <person name="Arent Z."/>
        </authorList>
    </citation>
    <scope>NUCLEOTIDE SEQUENCE [LARGE SCALE GENOMIC DNA]</scope>
    <source>
        <strain evidence="3 4">GWTS #1</strain>
    </source>
</reference>
<protein>
    <submittedName>
        <fullName evidence="3">Prepilin-type N-terminal cleavage/methylation domain-containing protein</fullName>
    </submittedName>
</protein>
<accession>A0A1D7UX37</accession>
<dbReference type="InterPro" id="IPR045584">
    <property type="entry name" value="Pilin-like"/>
</dbReference>
<dbReference type="RefSeq" id="WP_069607376.1">
    <property type="nucleotide sequence ID" value="NZ_CP015217.1"/>
</dbReference>
<keyword evidence="2" id="KW-0812">Transmembrane</keyword>
<sequence length="190" mass="21481">MKIRNIRKGFTLIELIVVIAILAGLISILATTAANFIVPSSSDAAQTLKQAAEFCYRKSILTNTTMVLELDIENDTYTVKKLVRDESGIKEVLVFKPQKLPYNSEIIDITDIRGFRYTKGIVKVPFTYLGIAADYSIHLGNDPSIYRTLIIYRYGGKVTVLEGEQFHTSSNLSNDKNWKEQQDENEQQQP</sequence>
<dbReference type="NCBIfam" id="TIGR02532">
    <property type="entry name" value="IV_pilin_GFxxxE"/>
    <property type="match status" value="1"/>
</dbReference>
<dbReference type="Gene3D" id="3.30.700.10">
    <property type="entry name" value="Glycoprotein, Type 4 Pilin"/>
    <property type="match status" value="1"/>
</dbReference>
<organism evidence="3 4">
    <name type="scientific">Leptospira tipperaryensis</name>
    <dbReference type="NCBI Taxonomy" id="2564040"/>
    <lineage>
        <taxon>Bacteria</taxon>
        <taxon>Pseudomonadati</taxon>
        <taxon>Spirochaetota</taxon>
        <taxon>Spirochaetia</taxon>
        <taxon>Leptospirales</taxon>
        <taxon>Leptospiraceae</taxon>
        <taxon>Leptospira</taxon>
    </lineage>
</organism>
<dbReference type="EMBL" id="CP015217">
    <property type="protein sequence ID" value="AOP34148.1"/>
    <property type="molecule type" value="Genomic_DNA"/>
</dbReference>
<name>A0A1D7UX37_9LEPT</name>
<feature type="region of interest" description="Disordered" evidence="1">
    <location>
        <begin position="170"/>
        <end position="190"/>
    </location>
</feature>
<evidence type="ECO:0000256" key="2">
    <source>
        <dbReference type="SAM" id="Phobius"/>
    </source>
</evidence>
<dbReference type="InterPro" id="IPR012902">
    <property type="entry name" value="N_methyl_site"/>
</dbReference>